<evidence type="ECO:0000256" key="2">
    <source>
        <dbReference type="ARBA" id="ARBA00022448"/>
    </source>
</evidence>
<organism evidence="16 17">
    <name type="scientific">Fasciolopsis buskii</name>
    <dbReference type="NCBI Taxonomy" id="27845"/>
    <lineage>
        <taxon>Eukaryota</taxon>
        <taxon>Metazoa</taxon>
        <taxon>Spiralia</taxon>
        <taxon>Lophotrochozoa</taxon>
        <taxon>Platyhelminthes</taxon>
        <taxon>Trematoda</taxon>
        <taxon>Digenea</taxon>
        <taxon>Plagiorchiida</taxon>
        <taxon>Echinostomata</taxon>
        <taxon>Echinostomatoidea</taxon>
        <taxon>Fasciolidae</taxon>
        <taxon>Fasciolopsis</taxon>
    </lineage>
</organism>
<evidence type="ECO:0000256" key="6">
    <source>
        <dbReference type="ARBA" id="ARBA00023065"/>
    </source>
</evidence>
<evidence type="ECO:0000256" key="11">
    <source>
        <dbReference type="ARBA" id="ARBA00023303"/>
    </source>
</evidence>
<evidence type="ECO:0008006" key="18">
    <source>
        <dbReference type="Google" id="ProtNLM"/>
    </source>
</evidence>
<keyword evidence="10" id="KW-1071">Ligand-gated ion channel</keyword>
<comment type="caution">
    <text evidence="16">The sequence shown here is derived from an EMBL/GenBank/DDBJ whole genome shotgun (WGS) entry which is preliminary data.</text>
</comment>
<dbReference type="SUPFAM" id="SSF53850">
    <property type="entry name" value="Periplasmic binding protein-like II"/>
    <property type="match status" value="1"/>
</dbReference>
<keyword evidence="4 13" id="KW-0812">Transmembrane</keyword>
<dbReference type="OrthoDB" id="9997229at2759"/>
<evidence type="ECO:0000313" key="16">
    <source>
        <dbReference type="EMBL" id="KAA0198918.1"/>
    </source>
</evidence>
<feature type="domain" description="Ionotropic glutamate receptor L-glutamate and glycine-binding" evidence="15">
    <location>
        <begin position="453"/>
        <end position="516"/>
    </location>
</feature>
<feature type="compositionally biased region" description="Basic residues" evidence="12">
    <location>
        <begin position="861"/>
        <end position="880"/>
    </location>
</feature>
<gene>
    <name evidence="16" type="ORF">FBUS_05118</name>
</gene>
<feature type="compositionally biased region" description="Basic and acidic residues" evidence="12">
    <location>
        <begin position="894"/>
        <end position="905"/>
    </location>
</feature>
<dbReference type="Pfam" id="PF10613">
    <property type="entry name" value="Lig_chan-Glu_bd"/>
    <property type="match status" value="1"/>
</dbReference>
<dbReference type="Proteomes" id="UP000728185">
    <property type="component" value="Unassembled WGS sequence"/>
</dbReference>
<dbReference type="EMBL" id="LUCM01001424">
    <property type="protein sequence ID" value="KAA0198918.1"/>
    <property type="molecule type" value="Genomic_DNA"/>
</dbReference>
<dbReference type="InterPro" id="IPR052192">
    <property type="entry name" value="Insect_Ionotropic_Sensory_Rcpt"/>
</dbReference>
<dbReference type="GO" id="GO:0015276">
    <property type="term" value="F:ligand-gated monoatomic ion channel activity"/>
    <property type="evidence" value="ECO:0007669"/>
    <property type="project" value="InterPro"/>
</dbReference>
<feature type="domain" description="Ionotropic glutamate receptor C-terminal" evidence="14">
    <location>
        <begin position="443"/>
        <end position="807"/>
    </location>
</feature>
<keyword evidence="3" id="KW-1003">Cell membrane</keyword>
<keyword evidence="17" id="KW-1185">Reference proteome</keyword>
<evidence type="ECO:0000256" key="5">
    <source>
        <dbReference type="ARBA" id="ARBA00022989"/>
    </source>
</evidence>
<dbReference type="SMART" id="SM00918">
    <property type="entry name" value="Lig_chan-Glu_bd"/>
    <property type="match status" value="1"/>
</dbReference>
<keyword evidence="2" id="KW-0813">Transport</keyword>
<name>A0A8E0S7C9_9TREM</name>
<sequence length="905" mass="103105">YSNFPVLPPHPGVIYDEHFDIESFDLNGALQSYVPLLSYVLEQSFTNVTSYDSPEWQITVRKFTISQVCTLIETGVRLIVSLTSCTVANYIDSITTKHHILHYAIPRPICSVRPSTPTDGSMYTMWYQPELRDLARALYSINEMENAGRSLILTNGQTNLPKFLLEMSTSAISEGRKFKPIYATQDFSTVDDGRSFFPGIHTSRISLDSILSVLTESLRLSSGALSLNHVLIMTPLFGVYEILKKLVLYPLAAKNYMWMFGEPIDIPLRSILTLLSEYPIKTMNVAFFRYLPILNREDCDNDGMDKLLRDTAMHFSECDYTKMPERVAILVNLMNLYAHVRQYSTKYFQRHTPDISCEAIPVQLDQAGLIALNLSEQLGVMHKLSGLTFYALETNADNITRFVATARYDGNSVSLTEDGNVVAKQALISGLFPNRFRNFTNRMLTVGMVLVQPFVMNYEISPAGYLTKASGMMIDLLDIMAKRFNFWYRIYPATDGHYGEFSLRGEWTGLIGDLQNKRIDLAASCLVQNKERDGAGAFLGHILDGRIALLLARPKTVSKPFTLMQIYQPQVVAVMVLCSVVNTALCYLYDRYSPYSVRNQNPPVKPLPERVHLEKHVWDMFKCTLLQCIQVYPTNPSSRCMLLAQWTLVFLIYLAWQCDITSFLTRKSYHPRIKSLVELAEDLSVKPVIVKGSGVYEFFEESNVKQEYKEIFRRILEENLIAPNHSVAVSMILSNPDYVVVGDYETLLYLQLRKCHDLMVINTNVVMGQQSIMALPDVDWVKPFATYLDQLKEGGVVDALTTRWWKLNASCTTGQDNFRSLNSETMGELYLMFAVFMATGVLLLIGELLLGNVIMPRLQKRRQRQEAKRARRERRYRRAQARLAGKSAVALEENQPRDNEVQKTD</sequence>
<dbReference type="SMART" id="SM00079">
    <property type="entry name" value="PBPe"/>
    <property type="match status" value="1"/>
</dbReference>
<evidence type="ECO:0000256" key="4">
    <source>
        <dbReference type="ARBA" id="ARBA00022692"/>
    </source>
</evidence>
<dbReference type="InterPro" id="IPR001320">
    <property type="entry name" value="Iontro_rcpt_C"/>
</dbReference>
<proteinExistence type="predicted"/>
<evidence type="ECO:0000256" key="10">
    <source>
        <dbReference type="ARBA" id="ARBA00023286"/>
    </source>
</evidence>
<keyword evidence="5 13" id="KW-1133">Transmembrane helix</keyword>
<evidence type="ECO:0000259" key="14">
    <source>
        <dbReference type="SMART" id="SM00079"/>
    </source>
</evidence>
<dbReference type="InterPro" id="IPR019594">
    <property type="entry name" value="Glu/Gly-bd"/>
</dbReference>
<accession>A0A8E0S7C9</accession>
<keyword evidence="8" id="KW-0675">Receptor</keyword>
<feature type="transmembrane region" description="Helical" evidence="13">
    <location>
        <begin position="829"/>
        <end position="855"/>
    </location>
</feature>
<evidence type="ECO:0000256" key="7">
    <source>
        <dbReference type="ARBA" id="ARBA00023136"/>
    </source>
</evidence>
<dbReference type="PANTHER" id="PTHR42643">
    <property type="entry name" value="IONOTROPIC RECEPTOR 20A-RELATED"/>
    <property type="match status" value="1"/>
</dbReference>
<evidence type="ECO:0000256" key="3">
    <source>
        <dbReference type="ARBA" id="ARBA00022475"/>
    </source>
</evidence>
<keyword evidence="7 13" id="KW-0472">Membrane</keyword>
<feature type="non-terminal residue" evidence="16">
    <location>
        <position position="905"/>
    </location>
</feature>
<dbReference type="Pfam" id="PF00060">
    <property type="entry name" value="Lig_chan"/>
    <property type="match status" value="1"/>
</dbReference>
<evidence type="ECO:0000259" key="15">
    <source>
        <dbReference type="SMART" id="SM00918"/>
    </source>
</evidence>
<protein>
    <recommendedName>
        <fullName evidence="18">Ionotropic receptor</fullName>
    </recommendedName>
</protein>
<dbReference type="GO" id="GO:0005886">
    <property type="term" value="C:plasma membrane"/>
    <property type="evidence" value="ECO:0007669"/>
    <property type="project" value="UniProtKB-SubCell"/>
</dbReference>
<dbReference type="GO" id="GO:0050906">
    <property type="term" value="P:detection of stimulus involved in sensory perception"/>
    <property type="evidence" value="ECO:0007669"/>
    <property type="project" value="UniProtKB-ARBA"/>
</dbReference>
<evidence type="ECO:0000256" key="9">
    <source>
        <dbReference type="ARBA" id="ARBA00023180"/>
    </source>
</evidence>
<feature type="region of interest" description="Disordered" evidence="12">
    <location>
        <begin position="861"/>
        <end position="905"/>
    </location>
</feature>
<evidence type="ECO:0000256" key="13">
    <source>
        <dbReference type="SAM" id="Phobius"/>
    </source>
</evidence>
<dbReference type="AlphaFoldDB" id="A0A8E0S7C9"/>
<keyword evidence="6" id="KW-0406">Ion transport</keyword>
<evidence type="ECO:0000256" key="8">
    <source>
        <dbReference type="ARBA" id="ARBA00023170"/>
    </source>
</evidence>
<comment type="subcellular location">
    <subcellularLocation>
        <location evidence="1">Cell membrane</location>
        <topology evidence="1">Multi-pass membrane protein</topology>
    </subcellularLocation>
</comment>
<evidence type="ECO:0000256" key="1">
    <source>
        <dbReference type="ARBA" id="ARBA00004651"/>
    </source>
</evidence>
<evidence type="ECO:0000256" key="12">
    <source>
        <dbReference type="SAM" id="MobiDB-lite"/>
    </source>
</evidence>
<reference evidence="16" key="1">
    <citation type="submission" date="2019-05" db="EMBL/GenBank/DDBJ databases">
        <title>Annotation for the trematode Fasciolopsis buski.</title>
        <authorList>
            <person name="Choi Y.-J."/>
        </authorList>
    </citation>
    <scope>NUCLEOTIDE SEQUENCE</scope>
    <source>
        <strain evidence="16">HT</strain>
        <tissue evidence="16">Whole worm</tissue>
    </source>
</reference>
<keyword evidence="9" id="KW-0325">Glycoprotein</keyword>
<dbReference type="Gene3D" id="3.40.190.10">
    <property type="entry name" value="Periplasmic binding protein-like II"/>
    <property type="match status" value="2"/>
</dbReference>
<evidence type="ECO:0000313" key="17">
    <source>
        <dbReference type="Proteomes" id="UP000728185"/>
    </source>
</evidence>
<dbReference type="PANTHER" id="PTHR42643:SF30">
    <property type="entry name" value="IONOTROPIC RECEPTOR 40A-RELATED"/>
    <property type="match status" value="1"/>
</dbReference>
<keyword evidence="11" id="KW-0407">Ion channel</keyword>